<dbReference type="SMART" id="SM00239">
    <property type="entry name" value="C2"/>
    <property type="match status" value="2"/>
</dbReference>
<evidence type="ECO:0000256" key="2">
    <source>
        <dbReference type="ARBA" id="ARBA00006996"/>
    </source>
</evidence>
<evidence type="ECO:0000313" key="17">
    <source>
        <dbReference type="Proteomes" id="UP000657918"/>
    </source>
</evidence>
<gene>
    <name evidence="16" type="ORF">SADUNF_Sadunf08G0027300</name>
</gene>
<dbReference type="PROSITE" id="PS50004">
    <property type="entry name" value="C2"/>
    <property type="match status" value="2"/>
</dbReference>
<evidence type="ECO:0000256" key="8">
    <source>
        <dbReference type="ARBA" id="ARBA00022989"/>
    </source>
</evidence>
<evidence type="ECO:0008006" key="18">
    <source>
        <dbReference type="Google" id="ProtNLM"/>
    </source>
</evidence>
<dbReference type="EMBL" id="JADGMS010000008">
    <property type="protein sequence ID" value="KAF9676671.1"/>
    <property type="molecule type" value="Genomic_DNA"/>
</dbReference>
<dbReference type="GO" id="GO:0006869">
    <property type="term" value="P:lipid transport"/>
    <property type="evidence" value="ECO:0007669"/>
    <property type="project" value="UniProtKB-KW"/>
</dbReference>
<keyword evidence="5" id="KW-0479">Metal-binding</keyword>
<comment type="similarity">
    <text evidence="2">Belongs to the synaptotagmin family.</text>
</comment>
<keyword evidence="13" id="KW-0732">Signal</keyword>
<dbReference type="Pfam" id="PF00168">
    <property type="entry name" value="C2"/>
    <property type="match status" value="2"/>
</dbReference>
<feature type="domain" description="SMP-LTD" evidence="15">
    <location>
        <begin position="62"/>
        <end position="244"/>
    </location>
</feature>
<dbReference type="InterPro" id="IPR000008">
    <property type="entry name" value="C2_dom"/>
</dbReference>
<keyword evidence="8" id="KW-1133">Transmembrane helix</keyword>
<dbReference type="GO" id="GO:0046872">
    <property type="term" value="F:metal ion binding"/>
    <property type="evidence" value="ECO:0007669"/>
    <property type="project" value="UniProtKB-KW"/>
</dbReference>
<sequence>MGFLSTFLELLGTQFLSAMLCSFAKCDSMLNEDPVIRPLHELDTDDLLDILPDIPLWVKSPDYERVDWLNKFLSDMWPYLDQAVCAMIRSTTQSMLAEYIGKYKIQAIELEHLTLGTLPPTIHGLKVYETNEKDLIMEPAIRWAGNPNIVLVLKLMSLRVTVQLVDPQIFAAPRVALRPLVPTFPCFANIVVSLMERPHVDFGLKILGGDVMSIPGLYRFVQENIKKQVASLCLWPQTLDIPILDSSTLRFKDPSSAFYSLMAESGSSSSSQFIFPSPTQLVSIKLDETNYLAWTAQFKPILKSHNLIGFIDGSNVCPAMFTDETAATNKSVNPAYITWQSRDQLLLSWIISSISPTLVASLYGLDTSLLAWQSLADRFASQSKSRISHLKRQLQNLQQGSLSCASYLTEAKFLADQLSAVGKPVDDDDLISFIIGGLNNTFTQSELLNHEIILNRHAPVNLAPETSSFALFTNRQKSQPARRKLNYSRSSNTTATRPNFFPKPVPPTSNKNVRSISHPRIMLLQGPSENGLYPINLDKLSHNKRKGLTAFMGIKAPSFLWHQRLGHPSESVLRHILFKSNLPLIGSLQKQFPVGILHVKVVRANKLVKADLLGTSDPYVKLNLTGEKLPAKKTTIKKKNLNPEWNENFKLVVKDPEYQALQLQVFDWDKVGGHDRLGMQSIPLKVLTPRETKVFTLDLLKHTNISDSPDKKQRGQIVVELTYVPFREDSIKFSGPLDGNGERGSASGRSSPEEAPLSGAGLLSFMVQGADDVEGRHHNNPYALILFRGERKRTKVLDLLKLLQTQSSLTYLFTSATWFQQTIKKTRDPRWNEEFQFPLDQPPLHELIRIEVRSRRTSFSFRSKESLGHVEINLDDVVYNGRINQSYHLIDSRNGVMHVEIRWSTV</sequence>
<comment type="caution">
    <text evidence="16">The sequence shown here is derived from an EMBL/GenBank/DDBJ whole genome shotgun (WGS) entry which is preliminary data.</text>
</comment>
<dbReference type="Proteomes" id="UP000657918">
    <property type="component" value="Chromosome 8"/>
</dbReference>
<feature type="region of interest" description="Disordered" evidence="12">
    <location>
        <begin position="733"/>
        <end position="757"/>
    </location>
</feature>
<feature type="compositionally biased region" description="Polar residues" evidence="12">
    <location>
        <begin position="487"/>
        <end position="497"/>
    </location>
</feature>
<dbReference type="GO" id="GO:0008289">
    <property type="term" value="F:lipid binding"/>
    <property type="evidence" value="ECO:0007669"/>
    <property type="project" value="UniProtKB-KW"/>
</dbReference>
<dbReference type="GO" id="GO:0005783">
    <property type="term" value="C:endoplasmic reticulum"/>
    <property type="evidence" value="ECO:0007669"/>
    <property type="project" value="TreeGrafter"/>
</dbReference>
<evidence type="ECO:0000256" key="11">
    <source>
        <dbReference type="ARBA" id="ARBA00023136"/>
    </source>
</evidence>
<dbReference type="FunFam" id="2.60.40.150:FF:000102">
    <property type="entry name" value="Synaptotagmin-2 isoform A"/>
    <property type="match status" value="1"/>
</dbReference>
<dbReference type="Gene3D" id="2.60.40.150">
    <property type="entry name" value="C2 domain"/>
    <property type="match status" value="2"/>
</dbReference>
<dbReference type="PRINTS" id="PR00360">
    <property type="entry name" value="C2DOMAIN"/>
</dbReference>
<keyword evidence="6" id="KW-0677">Repeat</keyword>
<keyword evidence="3" id="KW-0813">Transport</keyword>
<dbReference type="PROSITE" id="PS51847">
    <property type="entry name" value="SMP"/>
    <property type="match status" value="1"/>
</dbReference>
<dbReference type="Pfam" id="PF17047">
    <property type="entry name" value="SMP_LBD"/>
    <property type="match status" value="1"/>
</dbReference>
<evidence type="ECO:0000256" key="12">
    <source>
        <dbReference type="SAM" id="MobiDB-lite"/>
    </source>
</evidence>
<dbReference type="SUPFAM" id="SSF49562">
    <property type="entry name" value="C2 domain (Calcium/lipid-binding domain, CaLB)"/>
    <property type="match status" value="2"/>
</dbReference>
<accession>A0A835MX42</accession>
<evidence type="ECO:0000256" key="9">
    <source>
        <dbReference type="ARBA" id="ARBA00023055"/>
    </source>
</evidence>
<feature type="domain" description="C2" evidence="14">
    <location>
        <begin position="744"/>
        <end position="887"/>
    </location>
</feature>
<keyword evidence="4" id="KW-0812">Transmembrane</keyword>
<keyword evidence="9" id="KW-0445">Lipid transport</keyword>
<dbReference type="PANTHER" id="PTHR10774:SF62">
    <property type="entry name" value="SYNAPTOTAGMIN-3"/>
    <property type="match status" value="1"/>
</dbReference>
<evidence type="ECO:0000256" key="1">
    <source>
        <dbReference type="ARBA" id="ARBA00004167"/>
    </source>
</evidence>
<dbReference type="InterPro" id="IPR035892">
    <property type="entry name" value="C2_domain_sf"/>
</dbReference>
<proteinExistence type="inferred from homology"/>
<evidence type="ECO:0000256" key="4">
    <source>
        <dbReference type="ARBA" id="ARBA00022692"/>
    </source>
</evidence>
<name>A0A835MX42_9ROSI</name>
<dbReference type="Pfam" id="PF13976">
    <property type="entry name" value="gag_pre-integrs"/>
    <property type="match status" value="1"/>
</dbReference>
<comment type="subcellular location">
    <subcellularLocation>
        <location evidence="1">Membrane</location>
        <topology evidence="1">Single-pass membrane protein</topology>
    </subcellularLocation>
</comment>
<protein>
    <recommendedName>
        <fullName evidence="18">C2 domain-containing protein</fullName>
    </recommendedName>
</protein>
<dbReference type="InterPro" id="IPR045050">
    <property type="entry name" value="Synaptotagmin_plant"/>
</dbReference>
<evidence type="ECO:0000256" key="6">
    <source>
        <dbReference type="ARBA" id="ARBA00022737"/>
    </source>
</evidence>
<evidence type="ECO:0000259" key="15">
    <source>
        <dbReference type="PROSITE" id="PS51847"/>
    </source>
</evidence>
<evidence type="ECO:0000256" key="3">
    <source>
        <dbReference type="ARBA" id="ARBA00022448"/>
    </source>
</evidence>
<organism evidence="16 17">
    <name type="scientific">Salix dunnii</name>
    <dbReference type="NCBI Taxonomy" id="1413687"/>
    <lineage>
        <taxon>Eukaryota</taxon>
        <taxon>Viridiplantae</taxon>
        <taxon>Streptophyta</taxon>
        <taxon>Embryophyta</taxon>
        <taxon>Tracheophyta</taxon>
        <taxon>Spermatophyta</taxon>
        <taxon>Magnoliopsida</taxon>
        <taxon>eudicotyledons</taxon>
        <taxon>Gunneridae</taxon>
        <taxon>Pentapetalae</taxon>
        <taxon>rosids</taxon>
        <taxon>fabids</taxon>
        <taxon>Malpighiales</taxon>
        <taxon>Salicaceae</taxon>
        <taxon>Saliceae</taxon>
        <taxon>Salix</taxon>
    </lineage>
</organism>
<dbReference type="InterPro" id="IPR025724">
    <property type="entry name" value="GAG-pre-integrase_dom"/>
</dbReference>
<dbReference type="PANTHER" id="PTHR10774">
    <property type="entry name" value="EXTENDED SYNAPTOTAGMIN-RELATED"/>
    <property type="match status" value="1"/>
</dbReference>
<dbReference type="CDD" id="cd00030">
    <property type="entry name" value="C2"/>
    <property type="match status" value="2"/>
</dbReference>
<keyword evidence="10" id="KW-0446">Lipid-binding</keyword>
<evidence type="ECO:0000256" key="5">
    <source>
        <dbReference type="ARBA" id="ARBA00022723"/>
    </source>
</evidence>
<evidence type="ECO:0000313" key="16">
    <source>
        <dbReference type="EMBL" id="KAF9676671.1"/>
    </source>
</evidence>
<dbReference type="AlphaFoldDB" id="A0A835MX42"/>
<dbReference type="GO" id="GO:0016020">
    <property type="term" value="C:membrane"/>
    <property type="evidence" value="ECO:0007669"/>
    <property type="project" value="UniProtKB-SubCell"/>
</dbReference>
<keyword evidence="7" id="KW-0106">Calcium</keyword>
<dbReference type="Pfam" id="PF14223">
    <property type="entry name" value="Retrotran_gag_2"/>
    <property type="match status" value="1"/>
</dbReference>
<evidence type="ECO:0000256" key="10">
    <source>
        <dbReference type="ARBA" id="ARBA00023121"/>
    </source>
</evidence>
<reference evidence="16 17" key="1">
    <citation type="submission" date="2020-10" db="EMBL/GenBank/DDBJ databases">
        <title>Plant Genome Project.</title>
        <authorList>
            <person name="Zhang R.-G."/>
        </authorList>
    </citation>
    <scope>NUCLEOTIDE SEQUENCE [LARGE SCALE GENOMIC DNA]</scope>
    <source>
        <strain evidence="16">FAFU-HL-1</strain>
        <tissue evidence="16">Leaf</tissue>
    </source>
</reference>
<evidence type="ECO:0000256" key="7">
    <source>
        <dbReference type="ARBA" id="ARBA00022837"/>
    </source>
</evidence>
<feature type="chain" id="PRO_5032733384" description="C2 domain-containing protein" evidence="13">
    <location>
        <begin position="27"/>
        <end position="906"/>
    </location>
</feature>
<evidence type="ECO:0000259" key="14">
    <source>
        <dbReference type="PROSITE" id="PS50004"/>
    </source>
</evidence>
<evidence type="ECO:0000256" key="13">
    <source>
        <dbReference type="SAM" id="SignalP"/>
    </source>
</evidence>
<feature type="domain" description="C2" evidence="14">
    <location>
        <begin position="578"/>
        <end position="697"/>
    </location>
</feature>
<feature type="signal peptide" evidence="13">
    <location>
        <begin position="1"/>
        <end position="26"/>
    </location>
</feature>
<feature type="region of interest" description="Disordered" evidence="12">
    <location>
        <begin position="474"/>
        <end position="512"/>
    </location>
</feature>
<keyword evidence="17" id="KW-1185">Reference proteome</keyword>
<dbReference type="OrthoDB" id="1845088at2759"/>
<keyword evidence="11" id="KW-0472">Membrane</keyword>
<dbReference type="CDD" id="cd21677">
    <property type="entry name" value="SMP_SYT"/>
    <property type="match status" value="1"/>
</dbReference>
<dbReference type="InterPro" id="IPR039010">
    <property type="entry name" value="Synaptotagmin_SMP"/>
</dbReference>
<dbReference type="InterPro" id="IPR031468">
    <property type="entry name" value="SMP_LBD"/>
</dbReference>